<comment type="caution">
    <text evidence="3">The sequence shown here is derived from an EMBL/GenBank/DDBJ whole genome shotgun (WGS) entry which is preliminary data.</text>
</comment>
<reference evidence="3" key="1">
    <citation type="submission" date="2020-10" db="EMBL/GenBank/DDBJ databases">
        <title>Chromosome-scale genome assembly of the Allis shad, Alosa alosa.</title>
        <authorList>
            <person name="Margot Z."/>
            <person name="Christophe K."/>
            <person name="Cabau C."/>
            <person name="Louis A."/>
            <person name="Berthelot C."/>
            <person name="Parey E."/>
            <person name="Roest Crollius H."/>
            <person name="Montfort J."/>
            <person name="Robinson-Rechavi M."/>
            <person name="Bucao C."/>
            <person name="Bouchez O."/>
            <person name="Gislard M."/>
            <person name="Lluch J."/>
            <person name="Milhes M."/>
            <person name="Lampietro C."/>
            <person name="Lopez Roques C."/>
            <person name="Donnadieu C."/>
            <person name="Braasch I."/>
            <person name="Desvignes T."/>
            <person name="Postlethwait J."/>
            <person name="Bobe J."/>
            <person name="Guiguen Y."/>
        </authorList>
    </citation>
    <scope>NUCLEOTIDE SEQUENCE</scope>
    <source>
        <strain evidence="3">M-15738</strain>
        <tissue evidence="3">Blood</tissue>
    </source>
</reference>
<dbReference type="EMBL" id="JADWDJ010000022">
    <property type="protein sequence ID" value="KAG5262375.1"/>
    <property type="molecule type" value="Genomic_DNA"/>
</dbReference>
<feature type="coiled-coil region" evidence="1">
    <location>
        <begin position="6"/>
        <end position="166"/>
    </location>
</feature>
<evidence type="ECO:0000313" key="4">
    <source>
        <dbReference type="Proteomes" id="UP000823561"/>
    </source>
</evidence>
<accession>A0AAV6FIU8</accession>
<evidence type="ECO:0008006" key="5">
    <source>
        <dbReference type="Google" id="ProtNLM"/>
    </source>
</evidence>
<keyword evidence="1" id="KW-0175">Coiled coil</keyword>
<feature type="region of interest" description="Disordered" evidence="2">
    <location>
        <begin position="303"/>
        <end position="357"/>
    </location>
</feature>
<sequence>MLEEERDRLACRCQELLNQIAEADREVSKLQDRLKSEETDYCTLESSYEKVSQEFQRISSVLREKEEEVRQTKETYQHLVERKERELSEALVKMAALGSSLEETELRLLEKEEQLGQRGRCAAGEVEPCPAEKELQAKLVVAEDRIAELERHLDALRLGYADLRREQRRHSQEDLLDMMEREGHDESMSASSSSLTLTRCSSETDASLVKRQRIRFSSIQCQRYVHPDGGSEQALQTNTSSDFTHSDTSDTIAQSEMDQSDLSFVSTDGSFQYGSDPEKFISIIQALEMKLLSTEEKLRELTQKLQDQHDSPERKDQPEGAALIPWDSPDQLPASHQHEEPDGKSVSSPDSDCWGTSGVPNRGYEQALVCVESCRERVRVILGLQQEQESVELQLRNLSEIEGELVKATNFMKKVAMAGEGPQAASEVRSMHDLSDEAIVRCFSQSLALEAAVLEKMAFSLQNLNADLFHSLNEISVEMDKIKQSEQSFTMSTYANMLSQKLMSELAFWAEVEKLESQASGISQNPCLDMGSLKSCYLKQPLINSACVKFELAYSLQSLRSSSHNRLEGLQEVATRAGHELRQRAKAVQELVRSSGLQSAIQTQELGICEDSTLADITPPELVPYFEQIKMEEAQEVAEEIVDRHLAIEMTLSGEDSVESSQESRERLAAELQKQAGIIRHLCQDVEVLCGTDVGGRLHDLADTIRARWGCGYREVPVGAVCMREALLQAQVAYTACKLRGDHQRELELCRQAGRSMEVLVREHALNMATINQQYHTSLQEERRTYTQTVASLQEENQALRAEVSQRLQELQAQQEQLVQLEQEFQRETEALRRQQQEELLQEEQGRAQREMALLERTEESQRRLECLLQEVEGLEERHEEHMRKAHDEFQGRIQQLEQHHQQEILRLKACYRRASLGEEQQHREEPVSEEACSMEEGEGPEEKVGRDSMTLLRGRVLELESKMDCMRDELESKQLEGDVAGLKDKYQRDFDSLKATCERGFAAMEETHQKVIEDLQRQHQREVSKLLEERERLLAEETAATISAIEAMKNAHREELEKTYRSQLSGVSTDIDELRMQYEEELQSIHRELEVLSEQYSQKCLENAHLAQALQAERQALQQCQRENQELHTHNQELNNRLAEEITRMRSCFSGETATSPLTQGKDLYELEVLLRIKESEIQYLKQEISSLKDELQTALRDKKYASDKYKGIYTELSIVKAKADCDIGKLREKLLAATEALGERTADGSAVAPGYDIMKSKSNPDFLKNERFRQRGVRSKSVSEVAAWDS</sequence>
<proteinExistence type="predicted"/>
<keyword evidence="4" id="KW-1185">Reference proteome</keyword>
<evidence type="ECO:0000256" key="2">
    <source>
        <dbReference type="SAM" id="MobiDB-lite"/>
    </source>
</evidence>
<dbReference type="PANTHER" id="PTHR17271">
    <property type="entry name" value="PLECKSTRIN HOMOLOGY PH DOMAIN-CONTAINING PROTEIN"/>
    <property type="match status" value="1"/>
</dbReference>
<feature type="coiled-coil region" evidence="1">
    <location>
        <begin position="1076"/>
        <end position="1145"/>
    </location>
</feature>
<evidence type="ECO:0000256" key="1">
    <source>
        <dbReference type="SAM" id="Coils"/>
    </source>
</evidence>
<feature type="region of interest" description="Disordered" evidence="2">
    <location>
        <begin position="918"/>
        <end position="946"/>
    </location>
</feature>
<dbReference type="Proteomes" id="UP000823561">
    <property type="component" value="Chromosome 22"/>
</dbReference>
<feature type="compositionally biased region" description="Basic and acidic residues" evidence="2">
    <location>
        <begin position="303"/>
        <end position="318"/>
    </location>
</feature>
<gene>
    <name evidence="3" type="ORF">AALO_G00274490</name>
</gene>
<dbReference type="InterPro" id="IPR052223">
    <property type="entry name" value="Actin_Cytoskeleton_Reg"/>
</dbReference>
<dbReference type="PANTHER" id="PTHR17271:SF9">
    <property type="entry name" value="MYOSIN PHOSPHATASE RHO-INTERACTING PROTEIN"/>
    <property type="match status" value="1"/>
</dbReference>
<feature type="region of interest" description="Disordered" evidence="2">
    <location>
        <begin position="229"/>
        <end position="249"/>
    </location>
</feature>
<organism evidence="3 4">
    <name type="scientific">Alosa alosa</name>
    <name type="common">allis shad</name>
    <dbReference type="NCBI Taxonomy" id="278164"/>
    <lineage>
        <taxon>Eukaryota</taxon>
        <taxon>Metazoa</taxon>
        <taxon>Chordata</taxon>
        <taxon>Craniata</taxon>
        <taxon>Vertebrata</taxon>
        <taxon>Euteleostomi</taxon>
        <taxon>Actinopterygii</taxon>
        <taxon>Neopterygii</taxon>
        <taxon>Teleostei</taxon>
        <taxon>Clupei</taxon>
        <taxon>Clupeiformes</taxon>
        <taxon>Clupeoidei</taxon>
        <taxon>Clupeidae</taxon>
        <taxon>Alosa</taxon>
    </lineage>
</organism>
<feature type="coiled-coil region" evidence="1">
    <location>
        <begin position="1172"/>
        <end position="1199"/>
    </location>
</feature>
<protein>
    <recommendedName>
        <fullName evidence="5">Myosin phosphatase Rho interacting protein</fullName>
    </recommendedName>
</protein>
<evidence type="ECO:0000313" key="3">
    <source>
        <dbReference type="EMBL" id="KAG5262375.1"/>
    </source>
</evidence>
<name>A0AAV6FIU8_9TELE</name>
<dbReference type="GO" id="GO:0015629">
    <property type="term" value="C:actin cytoskeleton"/>
    <property type="evidence" value="ECO:0007669"/>
    <property type="project" value="TreeGrafter"/>
</dbReference>
<feature type="compositionally biased region" description="Basic and acidic residues" evidence="2">
    <location>
        <begin position="918"/>
        <end position="927"/>
    </location>
</feature>
<dbReference type="GO" id="GO:0051015">
    <property type="term" value="F:actin filament binding"/>
    <property type="evidence" value="ECO:0007669"/>
    <property type="project" value="TreeGrafter"/>
</dbReference>
<feature type="coiled-coil region" evidence="1">
    <location>
        <begin position="776"/>
        <end position="889"/>
    </location>
</feature>